<dbReference type="GO" id="GO:0006508">
    <property type="term" value="P:proteolysis"/>
    <property type="evidence" value="ECO:0007669"/>
    <property type="project" value="UniProtKB-KW"/>
</dbReference>
<dbReference type="InterPro" id="IPR023430">
    <property type="entry name" value="Pept_HybD-like_dom_sf"/>
</dbReference>
<evidence type="ECO:0000256" key="5">
    <source>
        <dbReference type="SAM" id="MobiDB-lite"/>
    </source>
</evidence>
<dbReference type="NCBIfam" id="TIGR00072">
    <property type="entry name" value="hydrog_prot"/>
    <property type="match status" value="1"/>
</dbReference>
<feature type="compositionally biased region" description="Basic and acidic residues" evidence="5">
    <location>
        <begin position="507"/>
        <end position="516"/>
    </location>
</feature>
<gene>
    <name evidence="6" type="ORF">ACFFRE_06860</name>
</gene>
<keyword evidence="3" id="KW-0064">Aspartyl protease</keyword>
<keyword evidence="4" id="KW-0378">Hydrolase</keyword>
<evidence type="ECO:0000256" key="2">
    <source>
        <dbReference type="ARBA" id="ARBA00022670"/>
    </source>
</evidence>
<dbReference type="Pfam" id="PF01750">
    <property type="entry name" value="HycI"/>
    <property type="match status" value="1"/>
</dbReference>
<comment type="similarity">
    <text evidence="1">Belongs to the peptidase A31 family.</text>
</comment>
<dbReference type="Proteomes" id="UP001589788">
    <property type="component" value="Unassembled WGS sequence"/>
</dbReference>
<feature type="region of interest" description="Disordered" evidence="5">
    <location>
        <begin position="496"/>
        <end position="516"/>
    </location>
</feature>
<evidence type="ECO:0000313" key="7">
    <source>
        <dbReference type="Proteomes" id="UP001589788"/>
    </source>
</evidence>
<proteinExistence type="inferred from homology"/>
<evidence type="ECO:0000313" key="6">
    <source>
        <dbReference type="EMBL" id="MFC0081865.1"/>
    </source>
</evidence>
<evidence type="ECO:0000256" key="3">
    <source>
        <dbReference type="ARBA" id="ARBA00022750"/>
    </source>
</evidence>
<dbReference type="GO" id="GO:0008233">
    <property type="term" value="F:peptidase activity"/>
    <property type="evidence" value="ECO:0007669"/>
    <property type="project" value="UniProtKB-KW"/>
</dbReference>
<dbReference type="RefSeq" id="WP_377789177.1">
    <property type="nucleotide sequence ID" value="NZ_JBHLYQ010000053.1"/>
</dbReference>
<accession>A0ABV6C2E7</accession>
<dbReference type="SUPFAM" id="SSF53163">
    <property type="entry name" value="HybD-like"/>
    <property type="match status" value="1"/>
</dbReference>
<protein>
    <submittedName>
        <fullName evidence="6">Hydrogenase maturation protease</fullName>
    </submittedName>
</protein>
<dbReference type="Gene3D" id="3.40.50.1450">
    <property type="entry name" value="HybD-like"/>
    <property type="match status" value="1"/>
</dbReference>
<dbReference type="PRINTS" id="PR00446">
    <property type="entry name" value="HYDRGNUPTAKE"/>
</dbReference>
<evidence type="ECO:0000256" key="4">
    <source>
        <dbReference type="ARBA" id="ARBA00022801"/>
    </source>
</evidence>
<sequence length="700" mass="74249">MTRPVAVPTTLEAIFATARRVADAVLTEGYVLYPYRRSAPKNQVRWQFGVLVPPAASAVDPSERSRVRARVLLEGGDQASLVVLVRCLQLQQRRVQRASGGRFRSVPALPVGPDEVLPFDEAVAHEHPLGPRTLGELTAGPHRWSVTLPGGRDLELVGRQDRAASEVLGRIVRCRWTVRARVSLRAERLGGPAGPVLVEVALENRTVWRAPRIEEVASPATPGVSARARWRDLAARRSLLGAHLLLGVEGGAFLSSLDPPPEHQRAMERCEAEGVFPSLVGGSQRAAALLLSPIALPEDPQVAPESPGDFFDATEIDELLALRVLTLTDEEKREAAATDPAVARILARCEGLGPEGLGALHGTIRSWQPLGASPPTGPTVAASSCPDPPSVATPAEPWWDPGLDQSVSPETDTVLVSGRPTRAGDRVLLRPGRGADAQDLFLAGRTATVTGVFSDLDGQVHLAVVLDDDPGADLHRWFGRYWYFAPDELERLDEDGAERTGAGPGGARHDSDPAERRRPRVLVAGIGNVFLGDDGFGVAVAEELARRSWPPGVTVQDSGIRGVHLAYQLLDGWDVVVLVDAVAGQGPPGTLRVVELSLPGSEDAPVPGGGRDLALGEQEGVAMDAHGMDPETVLAMAGSLGAEIGRVLLVGCVPGRLAEEMGLSDPVARAVPGACQLVEELVEEAMRGAEGRLAGEEVRS</sequence>
<organism evidence="6 7">
    <name type="scientific">Aciditerrimonas ferrireducens</name>
    <dbReference type="NCBI Taxonomy" id="667306"/>
    <lineage>
        <taxon>Bacteria</taxon>
        <taxon>Bacillati</taxon>
        <taxon>Actinomycetota</taxon>
        <taxon>Acidimicrobiia</taxon>
        <taxon>Acidimicrobiales</taxon>
        <taxon>Acidimicrobiaceae</taxon>
        <taxon>Aciditerrimonas</taxon>
    </lineage>
</organism>
<name>A0ABV6C2E7_9ACTN</name>
<dbReference type="PANTHER" id="PTHR30302:SF1">
    <property type="entry name" value="HYDROGENASE 2 MATURATION PROTEASE"/>
    <property type="match status" value="1"/>
</dbReference>
<keyword evidence="7" id="KW-1185">Reference proteome</keyword>
<keyword evidence="2 6" id="KW-0645">Protease</keyword>
<reference evidence="6 7" key="1">
    <citation type="submission" date="2024-09" db="EMBL/GenBank/DDBJ databases">
        <authorList>
            <person name="Sun Q."/>
            <person name="Mori K."/>
        </authorList>
    </citation>
    <scope>NUCLEOTIDE SEQUENCE [LARGE SCALE GENOMIC DNA]</scope>
    <source>
        <strain evidence="6 7">JCM 15389</strain>
    </source>
</reference>
<dbReference type="EMBL" id="JBHLYQ010000053">
    <property type="protein sequence ID" value="MFC0081865.1"/>
    <property type="molecule type" value="Genomic_DNA"/>
</dbReference>
<dbReference type="PANTHER" id="PTHR30302">
    <property type="entry name" value="HYDROGENASE 1 MATURATION PROTEASE"/>
    <property type="match status" value="1"/>
</dbReference>
<comment type="caution">
    <text evidence="6">The sequence shown here is derived from an EMBL/GenBank/DDBJ whole genome shotgun (WGS) entry which is preliminary data.</text>
</comment>
<evidence type="ECO:0000256" key="1">
    <source>
        <dbReference type="ARBA" id="ARBA00006814"/>
    </source>
</evidence>
<dbReference type="InterPro" id="IPR000671">
    <property type="entry name" value="Peptidase_A31"/>
</dbReference>